<comment type="similarity">
    <text evidence="6 15">Belongs to the class-IV pyridoxal-phosphate-dependent aminotransferase family.</text>
</comment>
<evidence type="ECO:0000256" key="7">
    <source>
        <dbReference type="ARBA" id="ARBA00013053"/>
    </source>
</evidence>
<dbReference type="EC" id="2.6.1.42" evidence="7 17"/>
<dbReference type="Proteomes" id="UP001269819">
    <property type="component" value="Unassembled WGS sequence"/>
</dbReference>
<dbReference type="InterPro" id="IPR001544">
    <property type="entry name" value="Aminotrans_IV"/>
</dbReference>
<evidence type="ECO:0000256" key="6">
    <source>
        <dbReference type="ARBA" id="ARBA00009320"/>
    </source>
</evidence>
<accession>A0ABU3W2J8</accession>
<evidence type="ECO:0000256" key="13">
    <source>
        <dbReference type="ARBA" id="ARBA00048798"/>
    </source>
</evidence>
<dbReference type="PANTHER" id="PTHR42825">
    <property type="entry name" value="AMINO ACID AMINOTRANSFERASE"/>
    <property type="match status" value="1"/>
</dbReference>
<evidence type="ECO:0000256" key="17">
    <source>
        <dbReference type="RuleBase" id="RU004517"/>
    </source>
</evidence>
<dbReference type="CDD" id="cd01557">
    <property type="entry name" value="BCAT_beta_family"/>
    <property type="match status" value="1"/>
</dbReference>
<sequence length="341" mass="36877">MADSSPNKAQAPRQTGAFGTEFISKMAVAECIDGVWQPARVVPVAPISLHPAAHVLHYASTCFEGMKAYRTPDGHTRVFRLDRHMARFGRSAKQLYLPFPGEQVVESMVREMLAECDAEMPEPPKALYLRPTLIGTEANIGAAGAPSRDALLYVLGSPVGDYFTGGAKALTIKVEEEAMRCAPGTGQTKTGGNYAAALRQVIEARENEGADQVLFCPGGDVQETGASNFFLLKDNCLLTKPLAPSFLDGVTRDSVITVAKDLGYEVREEDFTVDDIQDWIKDGEAFLSGTAAVLSGVGYLLCRGERLVVGDGSMGPHTQKLRQALTDLQFGRVEDRFGWLS</sequence>
<name>A0ABU3W2J8_9GAMM</name>
<keyword evidence="10 17" id="KW-0808">Transferase</keyword>
<dbReference type="PROSITE" id="PS00770">
    <property type="entry name" value="AA_TRANSFER_CLASS_4"/>
    <property type="match status" value="1"/>
</dbReference>
<comment type="caution">
    <text evidence="19">The sequence shown here is derived from an EMBL/GenBank/DDBJ whole genome shotgun (WGS) entry which is preliminary data.</text>
</comment>
<comment type="catalytic activity">
    <reaction evidence="12 17">
        <text>L-valine + 2-oxoglutarate = 3-methyl-2-oxobutanoate + L-glutamate</text>
        <dbReference type="Rhea" id="RHEA:24813"/>
        <dbReference type="ChEBI" id="CHEBI:11851"/>
        <dbReference type="ChEBI" id="CHEBI:16810"/>
        <dbReference type="ChEBI" id="CHEBI:29985"/>
        <dbReference type="ChEBI" id="CHEBI:57762"/>
        <dbReference type="EC" id="2.6.1.42"/>
    </reaction>
</comment>
<dbReference type="PIRSF" id="PIRSF006468">
    <property type="entry name" value="BCAT1"/>
    <property type="match status" value="1"/>
</dbReference>
<dbReference type="InterPro" id="IPR043132">
    <property type="entry name" value="BCAT-like_C"/>
</dbReference>
<protein>
    <recommendedName>
        <fullName evidence="8 17">Branched-chain-amino-acid aminotransferase</fullName>
        <ecNumber evidence="7 17">2.6.1.42</ecNumber>
    </recommendedName>
</protein>
<evidence type="ECO:0000256" key="3">
    <source>
        <dbReference type="ARBA" id="ARBA00004824"/>
    </source>
</evidence>
<comment type="cofactor">
    <cofactor evidence="1 16">
        <name>pyridoxal 5'-phosphate</name>
        <dbReference type="ChEBI" id="CHEBI:597326"/>
    </cofactor>
</comment>
<dbReference type="RefSeq" id="WP_248163711.1">
    <property type="nucleotide sequence ID" value="NZ_BAABBC010000028.1"/>
</dbReference>
<dbReference type="SUPFAM" id="SSF56752">
    <property type="entry name" value="D-aminoacid aminotransferase-like PLP-dependent enzymes"/>
    <property type="match status" value="1"/>
</dbReference>
<comment type="pathway">
    <text evidence="4 18">Amino-acid biosynthesis; L-valine biosynthesis; L-valine from pyruvate: step 4/4.</text>
</comment>
<evidence type="ECO:0000256" key="2">
    <source>
        <dbReference type="ARBA" id="ARBA00003109"/>
    </source>
</evidence>
<dbReference type="InterPro" id="IPR018300">
    <property type="entry name" value="Aminotrans_IV_CS"/>
</dbReference>
<dbReference type="Gene3D" id="3.20.10.10">
    <property type="entry name" value="D-amino Acid Aminotransferase, subunit A, domain 2"/>
    <property type="match status" value="1"/>
</dbReference>
<dbReference type="PANTHER" id="PTHR42825:SF2">
    <property type="entry name" value="BRANCHED-CHAIN-AMINO-ACID AMINOTRANSFERASE 3, CHLOROPLASTIC-RELATED"/>
    <property type="match status" value="1"/>
</dbReference>
<dbReference type="NCBIfam" id="TIGR01123">
    <property type="entry name" value="ilvE_II"/>
    <property type="match status" value="1"/>
</dbReference>
<evidence type="ECO:0000256" key="11">
    <source>
        <dbReference type="ARBA" id="ARBA00022898"/>
    </source>
</evidence>
<comment type="catalytic activity">
    <reaction evidence="14 17">
        <text>L-leucine + 2-oxoglutarate = 4-methyl-2-oxopentanoate + L-glutamate</text>
        <dbReference type="Rhea" id="RHEA:18321"/>
        <dbReference type="ChEBI" id="CHEBI:16810"/>
        <dbReference type="ChEBI" id="CHEBI:17865"/>
        <dbReference type="ChEBI" id="CHEBI:29985"/>
        <dbReference type="ChEBI" id="CHEBI:57427"/>
        <dbReference type="EC" id="2.6.1.42"/>
    </reaction>
</comment>
<comment type="pathway">
    <text evidence="5 18">Amino-acid biosynthesis; L-leucine biosynthesis; L-leucine from 3-methyl-2-oxobutanoate: step 4/4.</text>
</comment>
<keyword evidence="17" id="KW-0100">Branched-chain amino acid biosynthesis</keyword>
<gene>
    <name evidence="19" type="ORF">RYS15_18885</name>
</gene>
<evidence type="ECO:0000256" key="4">
    <source>
        <dbReference type="ARBA" id="ARBA00004931"/>
    </source>
</evidence>
<evidence type="ECO:0000313" key="20">
    <source>
        <dbReference type="Proteomes" id="UP001269819"/>
    </source>
</evidence>
<keyword evidence="17" id="KW-0028">Amino-acid biosynthesis</keyword>
<dbReference type="InterPro" id="IPR033939">
    <property type="entry name" value="BCAT_family"/>
</dbReference>
<dbReference type="InterPro" id="IPR005786">
    <property type="entry name" value="B_amino_transII"/>
</dbReference>
<dbReference type="InterPro" id="IPR043131">
    <property type="entry name" value="BCAT-like_N"/>
</dbReference>
<evidence type="ECO:0000256" key="1">
    <source>
        <dbReference type="ARBA" id="ARBA00001933"/>
    </source>
</evidence>
<keyword evidence="11 16" id="KW-0663">Pyridoxal phosphate</keyword>
<evidence type="ECO:0000256" key="12">
    <source>
        <dbReference type="ARBA" id="ARBA00048212"/>
    </source>
</evidence>
<comment type="catalytic activity">
    <reaction evidence="13 17">
        <text>L-isoleucine + 2-oxoglutarate = (S)-3-methyl-2-oxopentanoate + L-glutamate</text>
        <dbReference type="Rhea" id="RHEA:24801"/>
        <dbReference type="ChEBI" id="CHEBI:16810"/>
        <dbReference type="ChEBI" id="CHEBI:29985"/>
        <dbReference type="ChEBI" id="CHEBI:35146"/>
        <dbReference type="ChEBI" id="CHEBI:58045"/>
        <dbReference type="EC" id="2.6.1.42"/>
    </reaction>
</comment>
<organism evidence="19 20">
    <name type="scientific">Marinobacter xestospongiae</name>
    <dbReference type="NCBI Taxonomy" id="994319"/>
    <lineage>
        <taxon>Bacteria</taxon>
        <taxon>Pseudomonadati</taxon>
        <taxon>Pseudomonadota</taxon>
        <taxon>Gammaproteobacteria</taxon>
        <taxon>Pseudomonadales</taxon>
        <taxon>Marinobacteraceae</taxon>
        <taxon>Marinobacter</taxon>
    </lineage>
</organism>
<proteinExistence type="inferred from homology"/>
<evidence type="ECO:0000256" key="10">
    <source>
        <dbReference type="ARBA" id="ARBA00022679"/>
    </source>
</evidence>
<evidence type="ECO:0000256" key="9">
    <source>
        <dbReference type="ARBA" id="ARBA00022576"/>
    </source>
</evidence>
<dbReference type="Gene3D" id="3.30.470.10">
    <property type="match status" value="1"/>
</dbReference>
<keyword evidence="20" id="KW-1185">Reference proteome</keyword>
<evidence type="ECO:0000256" key="14">
    <source>
        <dbReference type="ARBA" id="ARBA00049229"/>
    </source>
</evidence>
<dbReference type="Pfam" id="PF01063">
    <property type="entry name" value="Aminotran_4"/>
    <property type="match status" value="1"/>
</dbReference>
<dbReference type="NCBIfam" id="NF009897">
    <property type="entry name" value="PRK13357.1"/>
    <property type="match status" value="1"/>
</dbReference>
<evidence type="ECO:0000256" key="15">
    <source>
        <dbReference type="RuleBase" id="RU004106"/>
    </source>
</evidence>
<comment type="pathway">
    <text evidence="3 18">Amino-acid biosynthesis; L-isoleucine biosynthesis; L-isoleucine from 2-oxobutanoate: step 4/4.</text>
</comment>
<keyword evidence="9 17" id="KW-0032">Aminotransferase</keyword>
<reference evidence="19 20" key="1">
    <citation type="submission" date="2023-10" db="EMBL/GenBank/DDBJ databases">
        <title>Characteristics and mechanism of a salt-tolerant marine origin heterotrophic nitrifying- aerobic denitrifying bacteria Marinobacter xestospongiae HN1.</title>
        <authorList>
            <person name="Qi R."/>
        </authorList>
    </citation>
    <scope>NUCLEOTIDE SEQUENCE [LARGE SCALE GENOMIC DNA]</scope>
    <source>
        <strain evidence="19 20">HN1</strain>
    </source>
</reference>
<evidence type="ECO:0000256" key="5">
    <source>
        <dbReference type="ARBA" id="ARBA00005072"/>
    </source>
</evidence>
<evidence type="ECO:0000256" key="8">
    <source>
        <dbReference type="ARBA" id="ARBA00018179"/>
    </source>
</evidence>
<evidence type="ECO:0000256" key="18">
    <source>
        <dbReference type="RuleBase" id="RU004519"/>
    </source>
</evidence>
<dbReference type="EMBL" id="JAWIIJ010000019">
    <property type="protein sequence ID" value="MDV2080756.1"/>
    <property type="molecule type" value="Genomic_DNA"/>
</dbReference>
<dbReference type="GO" id="GO:0004084">
    <property type="term" value="F:branched-chain-amino-acid transaminase activity"/>
    <property type="evidence" value="ECO:0007669"/>
    <property type="project" value="UniProtKB-EC"/>
</dbReference>
<dbReference type="InterPro" id="IPR036038">
    <property type="entry name" value="Aminotransferase-like"/>
</dbReference>
<evidence type="ECO:0000256" key="16">
    <source>
        <dbReference type="RuleBase" id="RU004516"/>
    </source>
</evidence>
<comment type="function">
    <text evidence="2">Acts on leucine, isoleucine and valine.</text>
</comment>
<evidence type="ECO:0000313" key="19">
    <source>
        <dbReference type="EMBL" id="MDV2080756.1"/>
    </source>
</evidence>